<keyword evidence="2" id="KW-1185">Reference proteome</keyword>
<comment type="caution">
    <text evidence="1">The sequence shown here is derived from an EMBL/GenBank/DDBJ whole genome shotgun (WGS) entry which is preliminary data.</text>
</comment>
<accession>A0A2P8HGE8</accession>
<protein>
    <submittedName>
        <fullName evidence="1">Polyketide cyclase/dehydrase/lipid transport protein</fullName>
    </submittedName>
</protein>
<dbReference type="Pfam" id="PF10604">
    <property type="entry name" value="Polyketide_cyc2"/>
    <property type="match status" value="1"/>
</dbReference>
<dbReference type="Gene3D" id="3.30.530.20">
    <property type="match status" value="1"/>
</dbReference>
<name>A0A2P8HGE8_SACCR</name>
<evidence type="ECO:0000313" key="2">
    <source>
        <dbReference type="Proteomes" id="UP000241118"/>
    </source>
</evidence>
<gene>
    <name evidence="1" type="ORF">B0I31_12768</name>
</gene>
<sequence length="150" mass="17024">MDNRRVDVSARRLIVQPPEVVARYAMDWRHDHEWTQGIKRAELSAPGPDGGFGVGAEVTRTAHFLGKRIDYVLRVVAHEPPALLEMESVAGPFPMHVTYRFDATPEGGTTASIRIRGDASRHYRLFAPLMARFVRANIRKDLRDLARHVR</sequence>
<dbReference type="OrthoDB" id="2898773at2"/>
<organism evidence="1 2">
    <name type="scientific">Saccharothrix carnea</name>
    <dbReference type="NCBI Taxonomy" id="1280637"/>
    <lineage>
        <taxon>Bacteria</taxon>
        <taxon>Bacillati</taxon>
        <taxon>Actinomycetota</taxon>
        <taxon>Actinomycetes</taxon>
        <taxon>Pseudonocardiales</taxon>
        <taxon>Pseudonocardiaceae</taxon>
        <taxon>Saccharothrix</taxon>
    </lineage>
</organism>
<proteinExistence type="predicted"/>
<dbReference type="Proteomes" id="UP000241118">
    <property type="component" value="Unassembled WGS sequence"/>
</dbReference>
<dbReference type="SUPFAM" id="SSF55961">
    <property type="entry name" value="Bet v1-like"/>
    <property type="match status" value="1"/>
</dbReference>
<evidence type="ECO:0000313" key="1">
    <source>
        <dbReference type="EMBL" id="PSL45291.1"/>
    </source>
</evidence>
<dbReference type="InterPro" id="IPR023393">
    <property type="entry name" value="START-like_dom_sf"/>
</dbReference>
<dbReference type="AlphaFoldDB" id="A0A2P8HGE8"/>
<reference evidence="1 2" key="1">
    <citation type="submission" date="2018-03" db="EMBL/GenBank/DDBJ databases">
        <title>Genomic Encyclopedia of Type Strains, Phase III (KMG-III): the genomes of soil and plant-associated and newly described type strains.</title>
        <authorList>
            <person name="Whitman W."/>
        </authorList>
    </citation>
    <scope>NUCLEOTIDE SEQUENCE [LARGE SCALE GENOMIC DNA]</scope>
    <source>
        <strain evidence="1 2">CGMCC 4.7097</strain>
    </source>
</reference>
<dbReference type="EMBL" id="PYAX01000027">
    <property type="protein sequence ID" value="PSL45291.1"/>
    <property type="molecule type" value="Genomic_DNA"/>
</dbReference>
<dbReference type="InterPro" id="IPR019587">
    <property type="entry name" value="Polyketide_cyclase/dehydratase"/>
</dbReference>